<keyword evidence="4" id="KW-1185">Reference proteome</keyword>
<dbReference type="STRING" id="1219065.VPR01S_08_00440"/>
<dbReference type="Proteomes" id="UP000016570">
    <property type="component" value="Unassembled WGS sequence"/>
</dbReference>
<dbReference type="EMBL" id="BATJ01000008">
    <property type="protein sequence ID" value="GAD67462.1"/>
    <property type="molecule type" value="Genomic_DNA"/>
</dbReference>
<reference evidence="3 4" key="1">
    <citation type="submission" date="2013-09" db="EMBL/GenBank/DDBJ databases">
        <title>Whole genome shotgun sequence of Vibrio proteolyticus NBRC 13287.</title>
        <authorList>
            <person name="Isaki S."/>
            <person name="Hosoyama A."/>
            <person name="Numata M."/>
            <person name="Hashimoto M."/>
            <person name="Hosoyama Y."/>
            <person name="Tsuchikane K."/>
            <person name="Noguchi M."/>
            <person name="Hirakata S."/>
            <person name="Ichikawa N."/>
            <person name="Ohji S."/>
            <person name="Yamazoe A."/>
            <person name="Fujita N."/>
        </authorList>
    </citation>
    <scope>NUCLEOTIDE SEQUENCE [LARGE SCALE GENOMIC DNA]</scope>
    <source>
        <strain evidence="3 4">NBRC 13287</strain>
    </source>
</reference>
<feature type="signal peptide" evidence="1">
    <location>
        <begin position="1"/>
        <end position="24"/>
    </location>
</feature>
<evidence type="ECO:0000259" key="2">
    <source>
        <dbReference type="Pfam" id="PF03413"/>
    </source>
</evidence>
<name>U3A291_VIBPR</name>
<dbReference type="Pfam" id="PF03413">
    <property type="entry name" value="PepSY"/>
    <property type="match status" value="1"/>
</dbReference>
<feature type="chain" id="PRO_5004638900" description="PepSY domain-containing protein" evidence="1">
    <location>
        <begin position="25"/>
        <end position="131"/>
    </location>
</feature>
<evidence type="ECO:0000313" key="3">
    <source>
        <dbReference type="EMBL" id="GAD67462.1"/>
    </source>
</evidence>
<protein>
    <recommendedName>
        <fullName evidence="2">PepSY domain-containing protein</fullName>
    </recommendedName>
</protein>
<evidence type="ECO:0000313" key="4">
    <source>
        <dbReference type="Proteomes" id="UP000016570"/>
    </source>
</evidence>
<evidence type="ECO:0000256" key="1">
    <source>
        <dbReference type="SAM" id="SignalP"/>
    </source>
</evidence>
<dbReference type="Gene3D" id="3.10.450.40">
    <property type="match status" value="1"/>
</dbReference>
<keyword evidence="1" id="KW-0732">Signal</keyword>
<dbReference type="eggNOG" id="COG3212">
    <property type="taxonomic scope" value="Bacteria"/>
</dbReference>
<comment type="caution">
    <text evidence="3">The sequence shown here is derived from an EMBL/GenBank/DDBJ whole genome shotgun (WGS) entry which is preliminary data.</text>
</comment>
<sequence length="131" mass="15012">MLNKRLKTLLLIMLAGSTLQLAIAADDTQNGHALVQDAYKEGARIEFDEDQDEVFDAVQQGLIQPFSALYKTVDQQLNGRLIKVELEEDDDQWIYELKLVHDNNIIKVEYNATTLEMIEIKGRNLHDVIKK</sequence>
<feature type="domain" description="PepSY" evidence="2">
    <location>
        <begin position="73"/>
        <end position="119"/>
    </location>
</feature>
<accession>U3A291</accession>
<dbReference type="AlphaFoldDB" id="U3A291"/>
<gene>
    <name evidence="3" type="ORF">VPR01S_08_00440</name>
</gene>
<proteinExistence type="predicted"/>
<dbReference type="InterPro" id="IPR025711">
    <property type="entry name" value="PepSY"/>
</dbReference>
<organism evidence="3 4">
    <name type="scientific">Vibrio proteolyticus NBRC 13287</name>
    <dbReference type="NCBI Taxonomy" id="1219065"/>
    <lineage>
        <taxon>Bacteria</taxon>
        <taxon>Pseudomonadati</taxon>
        <taxon>Pseudomonadota</taxon>
        <taxon>Gammaproteobacteria</taxon>
        <taxon>Vibrionales</taxon>
        <taxon>Vibrionaceae</taxon>
        <taxon>Vibrio</taxon>
    </lineage>
</organism>